<accession>A0A7T1WV14</accession>
<dbReference type="Gene3D" id="3.20.180.10">
    <property type="entry name" value="PNP-oxidase-like"/>
    <property type="match status" value="1"/>
</dbReference>
<feature type="domain" description="DUF2470" evidence="1">
    <location>
        <begin position="143"/>
        <end position="218"/>
    </location>
</feature>
<evidence type="ECO:0000313" key="2">
    <source>
        <dbReference type="EMBL" id="QPP10209.1"/>
    </source>
</evidence>
<proteinExistence type="predicted"/>
<dbReference type="InterPro" id="IPR037119">
    <property type="entry name" value="Haem_oxidase_HugZ-like_sf"/>
</dbReference>
<evidence type="ECO:0000259" key="1">
    <source>
        <dbReference type="Pfam" id="PF10615"/>
    </source>
</evidence>
<evidence type="ECO:0000313" key="3">
    <source>
        <dbReference type="Proteomes" id="UP000595046"/>
    </source>
</evidence>
<keyword evidence="3" id="KW-1185">Reference proteome</keyword>
<name>A0A7T1WV14_9ACTN</name>
<dbReference type="Proteomes" id="UP000595046">
    <property type="component" value="Chromosome"/>
</dbReference>
<dbReference type="AlphaFoldDB" id="A0A7T1WV14"/>
<protein>
    <submittedName>
        <fullName evidence="2">DUF2470 domain-containing protein</fullName>
    </submittedName>
</protein>
<dbReference type="Pfam" id="PF10615">
    <property type="entry name" value="DUF2470"/>
    <property type="match status" value="1"/>
</dbReference>
<dbReference type="InterPro" id="IPR019595">
    <property type="entry name" value="DUF2470"/>
</dbReference>
<dbReference type="SUPFAM" id="SSF50475">
    <property type="entry name" value="FMN-binding split barrel"/>
    <property type="match status" value="1"/>
</dbReference>
<dbReference type="KEGG" id="sbat:G4Z16_31525"/>
<gene>
    <name evidence="2" type="ORF">G4Z16_31525</name>
</gene>
<reference evidence="3" key="1">
    <citation type="submission" date="2020-02" db="EMBL/GenBank/DDBJ databases">
        <title>Streptomyces sp. ASO4wet.</title>
        <authorList>
            <person name="Risdian C."/>
            <person name="Landwehr W."/>
            <person name="Schupp P."/>
            <person name="Wink J."/>
        </authorList>
    </citation>
    <scope>NUCLEOTIDE SEQUENCE [LARGE SCALE GENOMIC DNA]</scope>
    <source>
        <strain evidence="3">ASO4wet</strain>
    </source>
</reference>
<sequence>MRPFRTRVTEPTPAERVRSILAAAHSMTVVSDGLHAEVHRLRGTESVGNFHLHAPPEDSPPRDGIRLPVRLELTDIAPTPVRERLRARVTLTGVLAAPFDPEATESTCMEFGQAVLEDSRKREFVTLGELQESIPDPLATSEASMLTHLWDDHSECVPLFLRLVRPQPAKGIVRAVPVALDRLGVTLRLEYPSAHRDVRLPFATPAENPDQASSRIRALLDAARRVSRPNHLLA</sequence>
<dbReference type="EMBL" id="CP048882">
    <property type="protein sequence ID" value="QPP10209.1"/>
    <property type="molecule type" value="Genomic_DNA"/>
</dbReference>
<organism evidence="2 3">
    <name type="scientific">Streptomyces bathyalis</name>
    <dbReference type="NCBI Taxonomy" id="2710756"/>
    <lineage>
        <taxon>Bacteria</taxon>
        <taxon>Bacillati</taxon>
        <taxon>Actinomycetota</taxon>
        <taxon>Actinomycetes</taxon>
        <taxon>Kitasatosporales</taxon>
        <taxon>Streptomycetaceae</taxon>
        <taxon>Streptomyces</taxon>
    </lineage>
</organism>
<dbReference type="RefSeq" id="WP_197353965.1">
    <property type="nucleotide sequence ID" value="NZ_CP048882.1"/>
</dbReference>